<evidence type="ECO:0000259" key="5">
    <source>
        <dbReference type="SMART" id="SM00199"/>
    </source>
</evidence>
<comment type="similarity">
    <text evidence="1 4">Belongs to the intercrine beta (chemokine CC) family.</text>
</comment>
<dbReference type="InterPro" id="IPR039809">
    <property type="entry name" value="Chemokine_b/g/d"/>
</dbReference>
<feature type="chain" id="PRO_5017104609" description="C-C motif chemokine" evidence="4">
    <location>
        <begin position="23"/>
        <end position="92"/>
    </location>
</feature>
<evidence type="ECO:0000256" key="1">
    <source>
        <dbReference type="ARBA" id="ARBA00010868"/>
    </source>
</evidence>
<dbReference type="AlphaFoldDB" id="A0A3B3S6D5"/>
<feature type="signal peptide" evidence="4">
    <location>
        <begin position="1"/>
        <end position="22"/>
    </location>
</feature>
<reference evidence="6" key="2">
    <citation type="submission" date="2025-09" db="UniProtKB">
        <authorList>
            <consortium name="Ensembl"/>
        </authorList>
    </citation>
    <scope>IDENTIFICATION</scope>
</reference>
<protein>
    <recommendedName>
        <fullName evidence="4">C-C motif chemokine</fullName>
    </recommendedName>
</protein>
<evidence type="ECO:0000313" key="6">
    <source>
        <dbReference type="Ensembl" id="ENSPKIP00000026334.1"/>
    </source>
</evidence>
<dbReference type="GO" id="GO:0008009">
    <property type="term" value="F:chemokine activity"/>
    <property type="evidence" value="ECO:0007669"/>
    <property type="project" value="InterPro"/>
</dbReference>
<dbReference type="Ensembl" id="ENSPKIT00000007088.1">
    <property type="protein sequence ID" value="ENSPKIP00000026334.1"/>
    <property type="gene ID" value="ENSPKIG00000008864.1"/>
</dbReference>
<evidence type="ECO:0000313" key="7">
    <source>
        <dbReference type="Proteomes" id="UP000261540"/>
    </source>
</evidence>
<keyword evidence="4" id="KW-0145">Chemotaxis</keyword>
<dbReference type="InterPro" id="IPR000827">
    <property type="entry name" value="Chemokine_CC_CS"/>
</dbReference>
<dbReference type="SMART" id="SM00199">
    <property type="entry name" value="SCY"/>
    <property type="match status" value="1"/>
</dbReference>
<dbReference type="GO" id="GO:0005615">
    <property type="term" value="C:extracellular space"/>
    <property type="evidence" value="ECO:0007669"/>
    <property type="project" value="UniProtKB-KW"/>
</dbReference>
<dbReference type="Gene3D" id="2.40.50.40">
    <property type="match status" value="1"/>
</dbReference>
<keyword evidence="7" id="KW-1185">Reference proteome</keyword>
<dbReference type="CDD" id="cd00272">
    <property type="entry name" value="Chemokine_CC"/>
    <property type="match status" value="1"/>
</dbReference>
<dbReference type="GO" id="GO:0006955">
    <property type="term" value="P:immune response"/>
    <property type="evidence" value="ECO:0007669"/>
    <property type="project" value="InterPro"/>
</dbReference>
<comment type="subcellular location">
    <subcellularLocation>
        <location evidence="4">Secreted</location>
    </subcellularLocation>
</comment>
<keyword evidence="4" id="KW-0732">Signal</keyword>
<evidence type="ECO:0000256" key="4">
    <source>
        <dbReference type="RuleBase" id="RU361150"/>
    </source>
</evidence>
<evidence type="ECO:0000256" key="3">
    <source>
        <dbReference type="ARBA" id="ARBA00023157"/>
    </source>
</evidence>
<proteinExistence type="inferred from homology"/>
<dbReference type="InterPro" id="IPR036048">
    <property type="entry name" value="Interleukin_8-like_sf"/>
</dbReference>
<dbReference type="PROSITE" id="PS00472">
    <property type="entry name" value="SMALL_CYTOKINES_CC"/>
    <property type="match status" value="1"/>
</dbReference>
<sequence length="92" mass="10479">MKPHQISAFFLLVTVLLSSTLAQNAKGPIHCCFKYFPGRLRMAVIDRYEETSAECSKPGIIFHTKKGIEVCVEPSVPWVQGVKKRLDQHFFQ</sequence>
<dbReference type="Proteomes" id="UP000261540">
    <property type="component" value="Unplaced"/>
</dbReference>
<dbReference type="FunFam" id="2.40.50.40:FF:000002">
    <property type="entry name" value="C-C motif chemokine"/>
    <property type="match status" value="1"/>
</dbReference>
<dbReference type="Pfam" id="PF00048">
    <property type="entry name" value="IL8"/>
    <property type="match status" value="1"/>
</dbReference>
<dbReference type="SUPFAM" id="SSF54117">
    <property type="entry name" value="Interleukin 8-like chemokines"/>
    <property type="match status" value="1"/>
</dbReference>
<keyword evidence="2 4" id="KW-0202">Cytokine</keyword>
<dbReference type="STRING" id="1676925.ENSPKIP00000026334"/>
<dbReference type="PANTHER" id="PTHR12015">
    <property type="entry name" value="SMALL INDUCIBLE CYTOKINE A"/>
    <property type="match status" value="1"/>
</dbReference>
<dbReference type="InterPro" id="IPR001811">
    <property type="entry name" value="Chemokine_IL8-like_dom"/>
</dbReference>
<organism evidence="6 7">
    <name type="scientific">Paramormyrops kingsleyae</name>
    <dbReference type="NCBI Taxonomy" id="1676925"/>
    <lineage>
        <taxon>Eukaryota</taxon>
        <taxon>Metazoa</taxon>
        <taxon>Chordata</taxon>
        <taxon>Craniata</taxon>
        <taxon>Vertebrata</taxon>
        <taxon>Euteleostomi</taxon>
        <taxon>Actinopterygii</taxon>
        <taxon>Neopterygii</taxon>
        <taxon>Teleostei</taxon>
        <taxon>Osteoglossocephala</taxon>
        <taxon>Osteoglossomorpha</taxon>
        <taxon>Osteoglossiformes</taxon>
        <taxon>Mormyridae</taxon>
        <taxon>Paramormyrops</taxon>
    </lineage>
</organism>
<dbReference type="GeneTree" id="ENSGT00970000193914"/>
<name>A0A3B3S6D5_9TELE</name>
<evidence type="ECO:0000256" key="2">
    <source>
        <dbReference type="ARBA" id="ARBA00022514"/>
    </source>
</evidence>
<reference evidence="6" key="1">
    <citation type="submission" date="2025-08" db="UniProtKB">
        <authorList>
            <consortium name="Ensembl"/>
        </authorList>
    </citation>
    <scope>IDENTIFICATION</scope>
</reference>
<keyword evidence="3" id="KW-1015">Disulfide bond</keyword>
<keyword evidence="4" id="KW-0964">Secreted</keyword>
<feature type="domain" description="Chemokine interleukin-8-like" evidence="5">
    <location>
        <begin position="28"/>
        <end position="86"/>
    </location>
</feature>
<accession>A0A3B3S6D5</accession>